<name>A0A2K3MLR4_TRIPR</name>
<gene>
    <name evidence="1" type="ORF">L195_g047881</name>
</gene>
<dbReference type="Proteomes" id="UP000236291">
    <property type="component" value="Unassembled WGS sequence"/>
</dbReference>
<reference evidence="1 2" key="2">
    <citation type="journal article" date="2017" name="Front. Plant Sci.">
        <title>Gene Classification and Mining of Molecular Markers Useful in Red Clover (Trifolium pratense) Breeding.</title>
        <authorList>
            <person name="Istvanek J."/>
            <person name="Dluhosova J."/>
            <person name="Dluhos P."/>
            <person name="Patkova L."/>
            <person name="Nedelnik J."/>
            <person name="Repkova J."/>
        </authorList>
    </citation>
    <scope>NUCLEOTIDE SEQUENCE [LARGE SCALE GENOMIC DNA]</scope>
    <source>
        <strain evidence="2">cv. Tatra</strain>
        <tissue evidence="1">Young leaves</tissue>
    </source>
</reference>
<protein>
    <submittedName>
        <fullName evidence="1">Uncharacterized protein</fullName>
    </submittedName>
</protein>
<evidence type="ECO:0000313" key="2">
    <source>
        <dbReference type="Proteomes" id="UP000236291"/>
    </source>
</evidence>
<evidence type="ECO:0000313" key="1">
    <source>
        <dbReference type="EMBL" id="PNX91747.1"/>
    </source>
</evidence>
<dbReference type="AlphaFoldDB" id="A0A2K3MLR4"/>
<accession>A0A2K3MLR4</accession>
<sequence length="86" mass="9605">MNTDRSILLTVGRKKISRRAQNGIRLIELQVKVGQSSIPRVVKLIMTLHLTCLGDLSIPVNFLWSPTKRRPASGASGLIVVRRKLM</sequence>
<reference evidence="1 2" key="1">
    <citation type="journal article" date="2014" name="Am. J. Bot.">
        <title>Genome assembly and annotation for red clover (Trifolium pratense; Fabaceae).</title>
        <authorList>
            <person name="Istvanek J."/>
            <person name="Jaros M."/>
            <person name="Krenek A."/>
            <person name="Repkova J."/>
        </authorList>
    </citation>
    <scope>NUCLEOTIDE SEQUENCE [LARGE SCALE GENOMIC DNA]</scope>
    <source>
        <strain evidence="2">cv. Tatra</strain>
        <tissue evidence="1">Young leaves</tissue>
    </source>
</reference>
<organism evidence="1 2">
    <name type="scientific">Trifolium pratense</name>
    <name type="common">Red clover</name>
    <dbReference type="NCBI Taxonomy" id="57577"/>
    <lineage>
        <taxon>Eukaryota</taxon>
        <taxon>Viridiplantae</taxon>
        <taxon>Streptophyta</taxon>
        <taxon>Embryophyta</taxon>
        <taxon>Tracheophyta</taxon>
        <taxon>Spermatophyta</taxon>
        <taxon>Magnoliopsida</taxon>
        <taxon>eudicotyledons</taxon>
        <taxon>Gunneridae</taxon>
        <taxon>Pentapetalae</taxon>
        <taxon>rosids</taxon>
        <taxon>fabids</taxon>
        <taxon>Fabales</taxon>
        <taxon>Fabaceae</taxon>
        <taxon>Papilionoideae</taxon>
        <taxon>50 kb inversion clade</taxon>
        <taxon>NPAAA clade</taxon>
        <taxon>Hologalegina</taxon>
        <taxon>IRL clade</taxon>
        <taxon>Trifolieae</taxon>
        <taxon>Trifolium</taxon>
    </lineage>
</organism>
<dbReference type="EMBL" id="ASHM01067290">
    <property type="protein sequence ID" value="PNX91747.1"/>
    <property type="molecule type" value="Genomic_DNA"/>
</dbReference>
<comment type="caution">
    <text evidence="1">The sequence shown here is derived from an EMBL/GenBank/DDBJ whole genome shotgun (WGS) entry which is preliminary data.</text>
</comment>
<proteinExistence type="predicted"/>